<sequence length="86" mass="9456">MRRPTMSDARDAMHRVHGYSGRSAWERLLAAASLTGNESDEPTLQRLLEAMTTLDPVSRLCALALRIRLTSHTHLAAAQLATRSAT</sequence>
<name>A0A101J9M8_9ACTN</name>
<keyword evidence="2" id="KW-1185">Reference proteome</keyword>
<reference evidence="1 2" key="1">
    <citation type="submission" date="2015-10" db="EMBL/GenBank/DDBJ databases">
        <authorList>
            <person name="Gilbert D.G."/>
        </authorList>
    </citation>
    <scope>NUCLEOTIDE SEQUENCE [LARGE SCALE GENOMIC DNA]</scope>
    <source>
        <strain evidence="1 2">NRRL B-16712</strain>
    </source>
</reference>
<dbReference type="OrthoDB" id="3297172at2"/>
<comment type="caution">
    <text evidence="1">The sequence shown here is derived from an EMBL/GenBank/DDBJ whole genome shotgun (WGS) entry which is preliminary data.</text>
</comment>
<dbReference type="Proteomes" id="UP000053244">
    <property type="component" value="Unassembled WGS sequence"/>
</dbReference>
<gene>
    <name evidence="1" type="ORF">ADL15_47430</name>
</gene>
<evidence type="ECO:0000313" key="2">
    <source>
        <dbReference type="Proteomes" id="UP000053244"/>
    </source>
</evidence>
<dbReference type="EMBL" id="LLZH01000337">
    <property type="protein sequence ID" value="KUL22828.1"/>
    <property type="molecule type" value="Genomic_DNA"/>
</dbReference>
<accession>A0A101J9M8</accession>
<dbReference type="AlphaFoldDB" id="A0A101J9M8"/>
<evidence type="ECO:0000313" key="1">
    <source>
        <dbReference type="EMBL" id="KUL22828.1"/>
    </source>
</evidence>
<proteinExistence type="predicted"/>
<protein>
    <submittedName>
        <fullName evidence="1">Uncharacterized protein</fullName>
    </submittedName>
</protein>
<organism evidence="1 2">
    <name type="scientific">Actinoplanes awajinensis subsp. mycoplanecinus</name>
    <dbReference type="NCBI Taxonomy" id="135947"/>
    <lineage>
        <taxon>Bacteria</taxon>
        <taxon>Bacillati</taxon>
        <taxon>Actinomycetota</taxon>
        <taxon>Actinomycetes</taxon>
        <taxon>Micromonosporales</taxon>
        <taxon>Micromonosporaceae</taxon>
        <taxon>Actinoplanes</taxon>
    </lineage>
</organism>